<dbReference type="InterPro" id="IPR036291">
    <property type="entry name" value="NAD(P)-bd_dom_sf"/>
</dbReference>
<dbReference type="InterPro" id="IPR002347">
    <property type="entry name" value="SDR_fam"/>
</dbReference>
<evidence type="ECO:0008006" key="6">
    <source>
        <dbReference type="Google" id="ProtNLM"/>
    </source>
</evidence>
<keyword evidence="2" id="KW-0560">Oxidoreductase</keyword>
<evidence type="ECO:0000313" key="5">
    <source>
        <dbReference type="Proteomes" id="UP001437256"/>
    </source>
</evidence>
<accession>A0ABR2ZQR7</accession>
<dbReference type="Gene3D" id="3.40.50.720">
    <property type="entry name" value="NAD(P)-binding Rossmann-like Domain"/>
    <property type="match status" value="1"/>
</dbReference>
<dbReference type="PANTHER" id="PTHR42901">
    <property type="entry name" value="ALCOHOL DEHYDROGENASE"/>
    <property type="match status" value="1"/>
</dbReference>
<comment type="caution">
    <text evidence="4">The sequence shown here is derived from an EMBL/GenBank/DDBJ whole genome shotgun (WGS) entry which is preliminary data.</text>
</comment>
<evidence type="ECO:0000256" key="2">
    <source>
        <dbReference type="ARBA" id="ARBA00023002"/>
    </source>
</evidence>
<dbReference type="PRINTS" id="PR00081">
    <property type="entry name" value="GDHRDH"/>
</dbReference>
<sequence>MLQGKNALLTGASMGIGEAIAYALAEQDVKLALVSRSEDKLKDLKQALISKYPSATVFYYPVDVGDYEAVDKAVSSAVDDLGQIDILINNAGLALGTPAKFPDLPISYITTMNNTNINGYMYMTHAVLNRSMLHQGSGTGTILNVTSTTALEAPPFPGEACYHAAKACQEGFTNSLRNELVGTNIRVLALRPGVVDTHFHLQRVGYDEKANGEFMSGFEPLVAQDVAEAAVFMLSQPQNRSIKALDVVPSAQRSLNVFDRSWNERNGQESGRK</sequence>
<dbReference type="Pfam" id="PF00106">
    <property type="entry name" value="adh_short"/>
    <property type="match status" value="1"/>
</dbReference>
<dbReference type="Proteomes" id="UP001437256">
    <property type="component" value="Unassembled WGS sequence"/>
</dbReference>
<organism evidence="4 5">
    <name type="scientific">Marasmius tenuissimus</name>
    <dbReference type="NCBI Taxonomy" id="585030"/>
    <lineage>
        <taxon>Eukaryota</taxon>
        <taxon>Fungi</taxon>
        <taxon>Dikarya</taxon>
        <taxon>Basidiomycota</taxon>
        <taxon>Agaricomycotina</taxon>
        <taxon>Agaricomycetes</taxon>
        <taxon>Agaricomycetidae</taxon>
        <taxon>Agaricales</taxon>
        <taxon>Marasmiineae</taxon>
        <taxon>Marasmiaceae</taxon>
        <taxon>Marasmius</taxon>
    </lineage>
</organism>
<dbReference type="SUPFAM" id="SSF51735">
    <property type="entry name" value="NAD(P)-binding Rossmann-fold domains"/>
    <property type="match status" value="1"/>
</dbReference>
<comment type="similarity">
    <text evidence="1 3">Belongs to the short-chain dehydrogenases/reductases (SDR) family.</text>
</comment>
<gene>
    <name evidence="4" type="ORF">AAF712_009739</name>
</gene>
<evidence type="ECO:0000256" key="1">
    <source>
        <dbReference type="ARBA" id="ARBA00006484"/>
    </source>
</evidence>
<evidence type="ECO:0000256" key="3">
    <source>
        <dbReference type="RuleBase" id="RU000363"/>
    </source>
</evidence>
<name>A0ABR2ZQR7_9AGAR</name>
<dbReference type="PRINTS" id="PR00080">
    <property type="entry name" value="SDRFAMILY"/>
</dbReference>
<evidence type="ECO:0000313" key="4">
    <source>
        <dbReference type="EMBL" id="KAL0063344.1"/>
    </source>
</evidence>
<dbReference type="EMBL" id="JBBXMP010000083">
    <property type="protein sequence ID" value="KAL0063344.1"/>
    <property type="molecule type" value="Genomic_DNA"/>
</dbReference>
<protein>
    <recommendedName>
        <fullName evidence="6">NADP-dependent L-serine/L-allo-threonine dehydrogenase ydfG</fullName>
    </recommendedName>
</protein>
<reference evidence="4 5" key="1">
    <citation type="submission" date="2024-05" db="EMBL/GenBank/DDBJ databases">
        <title>A draft genome resource for the thread blight pathogen Marasmius tenuissimus strain MS-2.</title>
        <authorList>
            <person name="Yulfo-Soto G.E."/>
            <person name="Baruah I.K."/>
            <person name="Amoako-Attah I."/>
            <person name="Bukari Y."/>
            <person name="Meinhardt L.W."/>
            <person name="Bailey B.A."/>
            <person name="Cohen S.P."/>
        </authorList>
    </citation>
    <scope>NUCLEOTIDE SEQUENCE [LARGE SCALE GENOMIC DNA]</scope>
    <source>
        <strain evidence="4 5">MS-2</strain>
    </source>
</reference>
<proteinExistence type="inferred from homology"/>
<keyword evidence="5" id="KW-1185">Reference proteome</keyword>
<dbReference type="PANTHER" id="PTHR42901:SF1">
    <property type="entry name" value="ALCOHOL DEHYDROGENASE"/>
    <property type="match status" value="1"/>
</dbReference>